<comment type="caution">
    <text evidence="2">The sequence shown here is derived from an EMBL/GenBank/DDBJ whole genome shotgun (WGS) entry which is preliminary data.</text>
</comment>
<dbReference type="AlphaFoldDB" id="C4GD52"/>
<dbReference type="STRING" id="626523.GCWU000342_01897"/>
<evidence type="ECO:0000313" key="2">
    <source>
        <dbReference type="EMBL" id="EEP27902.1"/>
    </source>
</evidence>
<keyword evidence="3" id="KW-1185">Reference proteome</keyword>
<reference evidence="2" key="1">
    <citation type="submission" date="2009-04" db="EMBL/GenBank/DDBJ databases">
        <authorList>
            <person name="Weinstock G."/>
            <person name="Sodergren E."/>
            <person name="Clifton S."/>
            <person name="Fulton L."/>
            <person name="Fulton B."/>
            <person name="Courtney L."/>
            <person name="Fronick C."/>
            <person name="Harrison M."/>
            <person name="Strong C."/>
            <person name="Farmer C."/>
            <person name="Delahaunty K."/>
            <person name="Markovic C."/>
            <person name="Hall O."/>
            <person name="Minx P."/>
            <person name="Tomlinson C."/>
            <person name="Mitreva M."/>
            <person name="Nelson J."/>
            <person name="Hou S."/>
            <person name="Wollam A."/>
            <person name="Pepin K.H."/>
            <person name="Johnson M."/>
            <person name="Bhonagiri V."/>
            <person name="Nash W.E."/>
            <person name="Warren W."/>
            <person name="Chinwalla A."/>
            <person name="Mardis E.R."/>
            <person name="Wilson R.K."/>
        </authorList>
    </citation>
    <scope>NUCLEOTIDE SEQUENCE [LARGE SCALE GENOMIC DNA]</scope>
    <source>
        <strain evidence="2">DSM 14600</strain>
    </source>
</reference>
<feature type="region of interest" description="Disordered" evidence="1">
    <location>
        <begin position="1"/>
        <end position="62"/>
    </location>
</feature>
<protein>
    <submittedName>
        <fullName evidence="2">Uncharacterized protein</fullName>
    </submittedName>
</protein>
<evidence type="ECO:0000256" key="1">
    <source>
        <dbReference type="SAM" id="MobiDB-lite"/>
    </source>
</evidence>
<gene>
    <name evidence="2" type="ORF">GCWU000342_01897</name>
</gene>
<accession>C4GD52</accession>
<organism evidence="2 3">
    <name type="scientific">Shuttleworthella satelles DSM 14600</name>
    <dbReference type="NCBI Taxonomy" id="626523"/>
    <lineage>
        <taxon>Bacteria</taxon>
        <taxon>Bacillati</taxon>
        <taxon>Bacillota</taxon>
        <taxon>Clostridia</taxon>
        <taxon>Lachnospirales</taxon>
        <taxon>Lachnospiraceae</taxon>
        <taxon>Shuttleworthella</taxon>
    </lineage>
</organism>
<evidence type="ECO:0000313" key="3">
    <source>
        <dbReference type="Proteomes" id="UP000003494"/>
    </source>
</evidence>
<dbReference type="Proteomes" id="UP000003494">
    <property type="component" value="Unassembled WGS sequence"/>
</dbReference>
<proteinExistence type="predicted"/>
<name>C4GD52_9FIRM</name>
<sequence>MMSIIDSKSAEDSLPGKHIRQGQGLYRPGGGLEAAGQKPGAEDGRLEAAGGGLTSAWNPGIS</sequence>
<dbReference type="EMBL" id="ACIP02000004">
    <property type="protein sequence ID" value="EEP27902.1"/>
    <property type="molecule type" value="Genomic_DNA"/>
</dbReference>
<dbReference type="HOGENOM" id="CLU_2901791_0_0_9"/>